<evidence type="ECO:0000313" key="1">
    <source>
        <dbReference type="EMBL" id="KAK8593787.1"/>
    </source>
</evidence>
<dbReference type="EMBL" id="JBBPBM010000003">
    <property type="protein sequence ID" value="KAK8593787.1"/>
    <property type="molecule type" value="Genomic_DNA"/>
</dbReference>
<protein>
    <submittedName>
        <fullName evidence="1">Uncharacterized protein</fullName>
    </submittedName>
</protein>
<keyword evidence="2" id="KW-1185">Reference proteome</keyword>
<dbReference type="Proteomes" id="UP001472677">
    <property type="component" value="Unassembled WGS sequence"/>
</dbReference>
<gene>
    <name evidence="1" type="ORF">V6N12_045861</name>
</gene>
<proteinExistence type="predicted"/>
<sequence length="130" mass="14414">MVAIHVSSDDIPSTEVVGHEVSVSKMKSEEDLRMEAPIIVIADVTTIAHVTATMRTTSIIPLILKPQRTFETVWGFLPHKYLIKMEVDISVPKALGTRSVSREDGGSRPSSSFRSESMLKLLGKFPKYKT</sequence>
<organism evidence="1 2">
    <name type="scientific">Hibiscus sabdariffa</name>
    <name type="common">roselle</name>
    <dbReference type="NCBI Taxonomy" id="183260"/>
    <lineage>
        <taxon>Eukaryota</taxon>
        <taxon>Viridiplantae</taxon>
        <taxon>Streptophyta</taxon>
        <taxon>Embryophyta</taxon>
        <taxon>Tracheophyta</taxon>
        <taxon>Spermatophyta</taxon>
        <taxon>Magnoliopsida</taxon>
        <taxon>eudicotyledons</taxon>
        <taxon>Gunneridae</taxon>
        <taxon>Pentapetalae</taxon>
        <taxon>rosids</taxon>
        <taxon>malvids</taxon>
        <taxon>Malvales</taxon>
        <taxon>Malvaceae</taxon>
        <taxon>Malvoideae</taxon>
        <taxon>Hibiscus</taxon>
    </lineage>
</organism>
<reference evidence="1 2" key="1">
    <citation type="journal article" date="2024" name="G3 (Bethesda)">
        <title>Genome assembly of Hibiscus sabdariffa L. provides insights into metabolisms of medicinal natural products.</title>
        <authorList>
            <person name="Kim T."/>
        </authorList>
    </citation>
    <scope>NUCLEOTIDE SEQUENCE [LARGE SCALE GENOMIC DNA]</scope>
    <source>
        <strain evidence="1">TK-2024</strain>
        <tissue evidence="1">Old leaves</tissue>
    </source>
</reference>
<accession>A0ABR2G537</accession>
<comment type="caution">
    <text evidence="1">The sequence shown here is derived from an EMBL/GenBank/DDBJ whole genome shotgun (WGS) entry which is preliminary data.</text>
</comment>
<name>A0ABR2G537_9ROSI</name>
<evidence type="ECO:0000313" key="2">
    <source>
        <dbReference type="Proteomes" id="UP001472677"/>
    </source>
</evidence>